<dbReference type="AlphaFoldDB" id="A0A8J2JR45"/>
<reference evidence="2" key="1">
    <citation type="submission" date="2021-06" db="EMBL/GenBank/DDBJ databases">
        <authorList>
            <person name="Hodson N. C."/>
            <person name="Mongue J. A."/>
            <person name="Jaron S. K."/>
        </authorList>
    </citation>
    <scope>NUCLEOTIDE SEQUENCE</scope>
</reference>
<keyword evidence="1" id="KW-0732">Signal</keyword>
<evidence type="ECO:0000313" key="2">
    <source>
        <dbReference type="EMBL" id="CAG7725692.1"/>
    </source>
</evidence>
<name>A0A8J2JR45_9HEXA</name>
<protein>
    <submittedName>
        <fullName evidence="2">Uncharacterized protein</fullName>
    </submittedName>
</protein>
<accession>A0A8J2JR45</accession>
<evidence type="ECO:0000256" key="1">
    <source>
        <dbReference type="SAM" id="SignalP"/>
    </source>
</evidence>
<feature type="chain" id="PRO_5035280977" evidence="1">
    <location>
        <begin position="24"/>
        <end position="82"/>
    </location>
</feature>
<feature type="signal peptide" evidence="1">
    <location>
        <begin position="1"/>
        <end position="23"/>
    </location>
</feature>
<sequence>MARVAQYVLLVTVLALVLNLTMAAPSNSEDTGSAEEERVPCGDGCQNGTWDEYCKCNCNQGYVHPSDNNLLCIAIAVNVGKW</sequence>
<proteinExistence type="predicted"/>
<organism evidence="2 3">
    <name type="scientific">Allacma fusca</name>
    <dbReference type="NCBI Taxonomy" id="39272"/>
    <lineage>
        <taxon>Eukaryota</taxon>
        <taxon>Metazoa</taxon>
        <taxon>Ecdysozoa</taxon>
        <taxon>Arthropoda</taxon>
        <taxon>Hexapoda</taxon>
        <taxon>Collembola</taxon>
        <taxon>Symphypleona</taxon>
        <taxon>Sminthuridae</taxon>
        <taxon>Allacma</taxon>
    </lineage>
</organism>
<dbReference type="Proteomes" id="UP000708208">
    <property type="component" value="Unassembled WGS sequence"/>
</dbReference>
<dbReference type="EMBL" id="CAJVCH010125662">
    <property type="protein sequence ID" value="CAG7725692.1"/>
    <property type="molecule type" value="Genomic_DNA"/>
</dbReference>
<gene>
    <name evidence="2" type="ORF">AFUS01_LOCUS14639</name>
</gene>
<evidence type="ECO:0000313" key="3">
    <source>
        <dbReference type="Proteomes" id="UP000708208"/>
    </source>
</evidence>
<keyword evidence="3" id="KW-1185">Reference proteome</keyword>
<comment type="caution">
    <text evidence="2">The sequence shown here is derived from an EMBL/GenBank/DDBJ whole genome shotgun (WGS) entry which is preliminary data.</text>
</comment>